<sequence length="333" mass="36632">MNTGPLTGVSVVMPVLNEAKHLRAAVTEILAQQVSVPIELVLALGPSTDQTNEIAAQLAQSDSRIKLVSNPSGKTAVALNLAIAQSRYEVIVRVDGHSLLTPNYIQIALNVLAETDADVVGGVMAATGRTRFEKAVAAGMRSALGVGPARFHTGGGAGETKTVYLGVFKRSAIDRVGGYDETFIRAQDWEMNYRIRKTGGKIWFDPRLEVTYRPRSSVRSLAKQYFEYGRWRREVARTYPETKSMRYLAPPLTVSALLISMVLLLVTTALGQTWAWLFFVPIAGYLSLILVGSILIFNKKNLLTLLWQPVVLLTMHMSWGVGFLTSPRNLRAR</sequence>
<reference evidence="3" key="1">
    <citation type="submission" date="2020-05" db="EMBL/GenBank/DDBJ databases">
        <authorList>
            <person name="Chiriac C."/>
            <person name="Salcher M."/>
            <person name="Ghai R."/>
            <person name="Kavagutti S V."/>
        </authorList>
    </citation>
    <scope>NUCLEOTIDE SEQUENCE</scope>
</reference>
<feature type="transmembrane region" description="Helical" evidence="1">
    <location>
        <begin position="304"/>
        <end position="324"/>
    </location>
</feature>
<dbReference type="InterPro" id="IPR001173">
    <property type="entry name" value="Glyco_trans_2-like"/>
</dbReference>
<evidence type="ECO:0000313" key="3">
    <source>
        <dbReference type="EMBL" id="CAB4572619.1"/>
    </source>
</evidence>
<protein>
    <submittedName>
        <fullName evidence="3">Unannotated protein</fullName>
    </submittedName>
</protein>
<gene>
    <name evidence="3" type="ORF">UFOPK1726_00372</name>
</gene>
<organism evidence="3">
    <name type="scientific">freshwater metagenome</name>
    <dbReference type="NCBI Taxonomy" id="449393"/>
    <lineage>
        <taxon>unclassified sequences</taxon>
        <taxon>metagenomes</taxon>
        <taxon>ecological metagenomes</taxon>
    </lineage>
</organism>
<keyword evidence="1" id="KW-0472">Membrane</keyword>
<name>A0A6J6EBF1_9ZZZZ</name>
<dbReference type="InterPro" id="IPR050834">
    <property type="entry name" value="Glycosyltransf_2"/>
</dbReference>
<dbReference type="Gene3D" id="3.90.550.10">
    <property type="entry name" value="Spore Coat Polysaccharide Biosynthesis Protein SpsA, Chain A"/>
    <property type="match status" value="1"/>
</dbReference>
<keyword evidence="1" id="KW-1133">Transmembrane helix</keyword>
<feature type="transmembrane region" description="Helical" evidence="1">
    <location>
        <begin position="276"/>
        <end position="297"/>
    </location>
</feature>
<accession>A0A6J6EBF1</accession>
<dbReference type="CDD" id="cd02525">
    <property type="entry name" value="Succinoglycan_BP_ExoA"/>
    <property type="match status" value="1"/>
</dbReference>
<dbReference type="InterPro" id="IPR029044">
    <property type="entry name" value="Nucleotide-diphossugar_trans"/>
</dbReference>
<keyword evidence="1" id="KW-0812">Transmembrane</keyword>
<feature type="domain" description="Glycosyltransferase 2-like" evidence="2">
    <location>
        <begin position="10"/>
        <end position="174"/>
    </location>
</feature>
<dbReference type="EMBL" id="CAEZTT010000028">
    <property type="protein sequence ID" value="CAB4572619.1"/>
    <property type="molecule type" value="Genomic_DNA"/>
</dbReference>
<proteinExistence type="predicted"/>
<feature type="transmembrane region" description="Helical" evidence="1">
    <location>
        <begin position="247"/>
        <end position="270"/>
    </location>
</feature>
<dbReference type="PANTHER" id="PTHR43685">
    <property type="entry name" value="GLYCOSYLTRANSFERASE"/>
    <property type="match status" value="1"/>
</dbReference>
<dbReference type="SUPFAM" id="SSF53448">
    <property type="entry name" value="Nucleotide-diphospho-sugar transferases"/>
    <property type="match status" value="1"/>
</dbReference>
<dbReference type="AlphaFoldDB" id="A0A6J6EBF1"/>
<dbReference type="Pfam" id="PF00535">
    <property type="entry name" value="Glycos_transf_2"/>
    <property type="match status" value="1"/>
</dbReference>
<evidence type="ECO:0000256" key="1">
    <source>
        <dbReference type="SAM" id="Phobius"/>
    </source>
</evidence>
<dbReference type="PANTHER" id="PTHR43685:SF14">
    <property type="entry name" value="GLYCOSYLTRANSFERASE 2-LIKE DOMAIN-CONTAINING PROTEIN"/>
    <property type="match status" value="1"/>
</dbReference>
<evidence type="ECO:0000259" key="2">
    <source>
        <dbReference type="Pfam" id="PF00535"/>
    </source>
</evidence>